<dbReference type="AlphaFoldDB" id="X6LGY2"/>
<dbReference type="PANTHER" id="PTHR19848:SF8">
    <property type="entry name" value="F-BOX AND WD REPEAT DOMAIN CONTAINING 7"/>
    <property type="match status" value="1"/>
</dbReference>
<comment type="caution">
    <text evidence="5">The sequence shown here is derived from an EMBL/GenBank/DDBJ whole genome shotgun (WGS) entry which is preliminary data.</text>
</comment>
<evidence type="ECO:0000256" key="2">
    <source>
        <dbReference type="ARBA" id="ARBA00022737"/>
    </source>
</evidence>
<feature type="repeat" description="WD" evidence="3">
    <location>
        <begin position="114"/>
        <end position="157"/>
    </location>
</feature>
<feature type="region of interest" description="Disordered" evidence="4">
    <location>
        <begin position="59"/>
        <end position="94"/>
    </location>
</feature>
<proteinExistence type="predicted"/>
<keyword evidence="2" id="KW-0677">Repeat</keyword>
<dbReference type="PROSITE" id="PS50082">
    <property type="entry name" value="WD_REPEATS_2"/>
    <property type="match status" value="1"/>
</dbReference>
<gene>
    <name evidence="5" type="ORF">RFI_36596</name>
</gene>
<dbReference type="Pfam" id="PF00400">
    <property type="entry name" value="WD40"/>
    <property type="match status" value="1"/>
</dbReference>
<dbReference type="PANTHER" id="PTHR19848">
    <property type="entry name" value="WD40 REPEAT PROTEIN"/>
    <property type="match status" value="1"/>
</dbReference>
<evidence type="ECO:0000256" key="4">
    <source>
        <dbReference type="SAM" id="MobiDB-lite"/>
    </source>
</evidence>
<feature type="compositionally biased region" description="Basic and acidic residues" evidence="4">
    <location>
        <begin position="66"/>
        <end position="85"/>
    </location>
</feature>
<dbReference type="EMBL" id="ASPP01039908">
    <property type="protein sequence ID" value="ETO00844.1"/>
    <property type="molecule type" value="Genomic_DNA"/>
</dbReference>
<reference evidence="5 6" key="1">
    <citation type="journal article" date="2013" name="Curr. Biol.">
        <title>The Genome of the Foraminiferan Reticulomyxa filosa.</title>
        <authorList>
            <person name="Glockner G."/>
            <person name="Hulsmann N."/>
            <person name="Schleicher M."/>
            <person name="Noegel A.A."/>
            <person name="Eichinger L."/>
            <person name="Gallinger C."/>
            <person name="Pawlowski J."/>
            <person name="Sierra R."/>
            <person name="Euteneuer U."/>
            <person name="Pillet L."/>
            <person name="Moustafa A."/>
            <person name="Platzer M."/>
            <person name="Groth M."/>
            <person name="Szafranski K."/>
            <person name="Schliwa M."/>
        </authorList>
    </citation>
    <scope>NUCLEOTIDE SEQUENCE [LARGE SCALE GENOMIC DNA]</scope>
</reference>
<evidence type="ECO:0000313" key="5">
    <source>
        <dbReference type="EMBL" id="ETO00844.1"/>
    </source>
</evidence>
<dbReference type="SUPFAM" id="SSF50978">
    <property type="entry name" value="WD40 repeat-like"/>
    <property type="match status" value="1"/>
</dbReference>
<organism evidence="5 6">
    <name type="scientific">Reticulomyxa filosa</name>
    <dbReference type="NCBI Taxonomy" id="46433"/>
    <lineage>
        <taxon>Eukaryota</taxon>
        <taxon>Sar</taxon>
        <taxon>Rhizaria</taxon>
        <taxon>Retaria</taxon>
        <taxon>Foraminifera</taxon>
        <taxon>Monothalamids</taxon>
        <taxon>Reticulomyxidae</taxon>
        <taxon>Reticulomyxa</taxon>
    </lineage>
</organism>
<accession>X6LGY2</accession>
<dbReference type="SMART" id="SM00320">
    <property type="entry name" value="WD40"/>
    <property type="match status" value="1"/>
</dbReference>
<feature type="non-terminal residue" evidence="5">
    <location>
        <position position="1"/>
    </location>
</feature>
<name>X6LGY2_RETFI</name>
<dbReference type="PROSITE" id="PS00678">
    <property type="entry name" value="WD_REPEATS_1"/>
    <property type="match status" value="1"/>
</dbReference>
<protein>
    <submittedName>
        <fullName evidence="5">WD-40 repeat-containing protein</fullName>
    </submittedName>
</protein>
<evidence type="ECO:0000256" key="3">
    <source>
        <dbReference type="PROSITE-ProRule" id="PRU00221"/>
    </source>
</evidence>
<feature type="non-terminal residue" evidence="5">
    <location>
        <position position="164"/>
    </location>
</feature>
<evidence type="ECO:0000256" key="1">
    <source>
        <dbReference type="ARBA" id="ARBA00022574"/>
    </source>
</evidence>
<dbReference type="InterPro" id="IPR036322">
    <property type="entry name" value="WD40_repeat_dom_sf"/>
</dbReference>
<evidence type="ECO:0000313" key="6">
    <source>
        <dbReference type="Proteomes" id="UP000023152"/>
    </source>
</evidence>
<dbReference type="Proteomes" id="UP000023152">
    <property type="component" value="Unassembled WGS sequence"/>
</dbReference>
<dbReference type="InterPro" id="IPR015943">
    <property type="entry name" value="WD40/YVTN_repeat-like_dom_sf"/>
</dbReference>
<dbReference type="PROSITE" id="PS50294">
    <property type="entry name" value="WD_REPEATS_REGION"/>
    <property type="match status" value="1"/>
</dbReference>
<keyword evidence="6" id="KW-1185">Reference proteome</keyword>
<sequence length="164" mass="18962">IQIQNKNNEINILDKQIIDKDKLIQQMERDFNDKQKKLQSQYEQSIALLEDKNLQLTQDFQTLSKKPSDQDKEEKDEQKQPKNQDDSSSVMSSGTNHIPNFDSFCSSSKLLKTFTGHTDIVWSIDYSTFDDGQFICSGSSDKTVRVWDVDNNKQIQSFNEHSSC</sequence>
<dbReference type="InterPro" id="IPR019775">
    <property type="entry name" value="WD40_repeat_CS"/>
</dbReference>
<dbReference type="InterPro" id="IPR001680">
    <property type="entry name" value="WD40_rpt"/>
</dbReference>
<dbReference type="Gene3D" id="2.130.10.10">
    <property type="entry name" value="YVTN repeat-like/Quinoprotein amine dehydrogenase"/>
    <property type="match status" value="1"/>
</dbReference>
<keyword evidence="1 3" id="KW-0853">WD repeat</keyword>